<feature type="compositionally biased region" description="Low complexity" evidence="1">
    <location>
        <begin position="1521"/>
        <end position="1549"/>
    </location>
</feature>
<dbReference type="EMBL" id="BLBS01000048">
    <property type="protein sequence ID" value="GET91447.1"/>
    <property type="molecule type" value="Genomic_DNA"/>
</dbReference>
<feature type="compositionally biased region" description="Low complexity" evidence="1">
    <location>
        <begin position="504"/>
        <end position="516"/>
    </location>
</feature>
<feature type="region of interest" description="Disordered" evidence="1">
    <location>
        <begin position="1080"/>
        <end position="1100"/>
    </location>
</feature>
<feature type="region of interest" description="Disordered" evidence="1">
    <location>
        <begin position="315"/>
        <end position="415"/>
    </location>
</feature>
<feature type="compositionally biased region" description="Polar residues" evidence="1">
    <location>
        <begin position="155"/>
        <end position="166"/>
    </location>
</feature>
<dbReference type="Proteomes" id="UP000419144">
    <property type="component" value="Unassembled WGS sequence"/>
</dbReference>
<evidence type="ECO:0000313" key="3">
    <source>
        <dbReference type="Proteomes" id="UP000419144"/>
    </source>
</evidence>
<name>A0A640KV77_LEITA</name>
<dbReference type="VEuPathDB" id="TriTrypDB:LtaPh_3212200"/>
<feature type="compositionally biased region" description="Low complexity" evidence="1">
    <location>
        <begin position="1440"/>
        <end position="1449"/>
    </location>
</feature>
<feature type="region of interest" description="Disordered" evidence="1">
    <location>
        <begin position="1262"/>
        <end position="1289"/>
    </location>
</feature>
<feature type="compositionally biased region" description="Polar residues" evidence="1">
    <location>
        <begin position="555"/>
        <end position="571"/>
    </location>
</feature>
<feature type="region of interest" description="Disordered" evidence="1">
    <location>
        <begin position="1207"/>
        <end position="1246"/>
    </location>
</feature>
<feature type="compositionally biased region" description="Basic residues" evidence="1">
    <location>
        <begin position="1509"/>
        <end position="1520"/>
    </location>
</feature>
<feature type="region of interest" description="Disordered" evidence="1">
    <location>
        <begin position="720"/>
        <end position="787"/>
    </location>
</feature>
<proteinExistence type="predicted"/>
<feature type="compositionally biased region" description="Low complexity" evidence="1">
    <location>
        <begin position="727"/>
        <end position="739"/>
    </location>
</feature>
<feature type="region of interest" description="Disordered" evidence="1">
    <location>
        <begin position="630"/>
        <end position="677"/>
    </location>
</feature>
<feature type="region of interest" description="Disordered" evidence="1">
    <location>
        <begin position="486"/>
        <end position="516"/>
    </location>
</feature>
<sequence length="1588" mass="168252">MSEEKKPRFLQQTTSQLLHQQEALRKRREMLERESTKPPAMRFGTNTPPRTAGRHGRLPPPPSSACERHGSHSVLPTSSSVHRELNWSRSDDDKAAERPPMCFSMLAQPSPTPAVLARPRTATCLQTPPSPRPREVNTSDQVDAMITKLHRKSFSPRTVSPRSPVTKQVRVEHDGTSSTNTAAEVLAPNPWKASQSTAAEEAHITASLTPTQRTAPVSAAVELHTSTPKPVSREALAGEQDDVTGVAAFSNTFPLPRFTPISPIASSAAKKVQPTCEEKQSTPTRLAVGEFRTPRPVVCTSNAVTPVAGCPTSAQREAVAQQRPLAMGEEAEGRPTLSPIPVSLPPPRSSTDASADLEEGEGATSREDDAHTSTQHDNPGIGASREATSFFPTGGDASPQRHTPSPSRRSKASPIPSAQDLIHSVQASAEKRPCGCERVTPSPENWHPRRATVTPSRTSSPPPMPVPNTAVPITDFGAHTQKCCDRPTPASLSSQPAGGEVRTRTSTASSASPWPTTENIINSIMAGCGEGQRRGREDGAALAELPHKVPREHSSCGSVRLSNEETNVPHTNSHDRSVQETSDMSADTQNKVCIRGDALSTIREGQASPHIPSLDCHVSAATVKDSKIQDADITSTSSQPSASHFPHKLDVPIDTSTRRCKPAEGPSGAEKSGTGDERAGEAAVFLGGVRTPSPTPTPEHIIASLQASAEKRMRSGAIAATTEPKGSSASASPSPSCSSYQSPTLTPQNVKDSMQKLMREQQQSARSDAPAPLRPWTETSKGMADGVSGADLWNSSASPVVTAENVDTTLDTLERDYRYHSRSSRVPQTADVSPEVPNPTLPRHSVVSLVTVTDATVVEDISEIPAPSTEVAALASVVSPVPSELAVASAMFFDCVSAPPTPALENAEACEKDIGVTESVVCRSDSTHVPPQFYELQREVAAISEGRCRTRTPPPPPMQLCQLESPLPSSAMSRAEEDTPCAEASMEQAEIAVSAPTPPPGNVLISCKASPMKDAEEEEVARRSSLILVHPTTLPQTLLQHPHKPVHAVAAPSISAVQVPRLPTHPPPLPSQQHRLLAGGRGLKSSPRGELCESPLPRPVSLRSQVSLGKPVHMSHSHPHSHSPAPVWGAPCAATGNNNGLCETPSPASMQLPARCTAAVQPEEDTDQQVGLFDPKNDWMDLVEPLRPQTITVSPQGGTVVYTEHSSIDLTRNPEGTAGGVTPSSSHKRGRSAQTPLAASRQTPVKTPASIALSMDDGVLSGSKSLHTAATPSSHVSKTPGSSTRGRKREAQELLDMLPAEVVAEVARIESAEEMAAAATAAAAASADSHGWRPSLGSLDSRFSSVSDGDSTLGMASTISQRVSQRPRRVYHNYDYYIQYLEGIATSSAKKVRKAAGRRIHRAVVKDISSATAKTAVQRARGKDSPAAARISPGNSPVVRSSRSQSSPSRGGGSTSGRAKSSPTHSSAETVSVQSPSPTRGGGRGQLKVSTRLSAELQKALFKQPSPVKAKRQRSPRKVSPKASTKSTKAAKKSSNPAPKSTPSAPSTTQRKTAKTPPSSTPGKKSVKKFMTAKAMRRPRRRTKHGNG</sequence>
<feature type="compositionally biased region" description="Low complexity" evidence="1">
    <location>
        <begin position="10"/>
        <end position="21"/>
    </location>
</feature>
<feature type="compositionally biased region" description="Polar residues" evidence="1">
    <location>
        <begin position="740"/>
        <end position="752"/>
    </location>
</feature>
<feature type="compositionally biased region" description="Basic residues" evidence="1">
    <location>
        <begin position="1575"/>
        <end position="1588"/>
    </location>
</feature>
<evidence type="ECO:0000313" key="2">
    <source>
        <dbReference type="EMBL" id="GET91447.1"/>
    </source>
</evidence>
<accession>A0A640KV77</accession>
<feature type="region of interest" description="Disordered" evidence="1">
    <location>
        <begin position="1"/>
        <end position="137"/>
    </location>
</feature>
<feature type="compositionally biased region" description="Polar residues" evidence="1">
    <location>
        <begin position="632"/>
        <end position="642"/>
    </location>
</feature>
<comment type="caution">
    <text evidence="2">The sequence shown here is derived from an EMBL/GenBank/DDBJ whole genome shotgun (WGS) entry which is preliminary data.</text>
</comment>
<reference evidence="2" key="1">
    <citation type="submission" date="2019-11" db="EMBL/GenBank/DDBJ databases">
        <title>Leishmania tarentolae CDS.</title>
        <authorList>
            <person name="Goto Y."/>
            <person name="Yamagishi J."/>
        </authorList>
    </citation>
    <scope>NUCLEOTIDE SEQUENCE [LARGE SCALE GENOMIC DNA]</scope>
    <source>
        <strain evidence="2">Parrot Tar II</strain>
    </source>
</reference>
<feature type="compositionally biased region" description="Polar residues" evidence="1">
    <location>
        <begin position="1463"/>
        <end position="1478"/>
    </location>
</feature>
<feature type="compositionally biased region" description="Polar residues" evidence="1">
    <location>
        <begin position="1262"/>
        <end position="1284"/>
    </location>
</feature>
<feature type="region of interest" description="Disordered" evidence="1">
    <location>
        <begin position="1415"/>
        <end position="1487"/>
    </location>
</feature>
<protein>
    <submittedName>
        <fullName evidence="2">Uncharacterized protein</fullName>
    </submittedName>
</protein>
<gene>
    <name evidence="2" type="ORF">LtaPh_3212200</name>
</gene>
<keyword evidence="3" id="KW-1185">Reference proteome</keyword>
<feature type="region of interest" description="Disordered" evidence="1">
    <location>
        <begin position="820"/>
        <end position="839"/>
    </location>
</feature>
<organism evidence="2 3">
    <name type="scientific">Leishmania tarentolae</name>
    <name type="common">Sauroleishmania tarentolae</name>
    <dbReference type="NCBI Taxonomy" id="5689"/>
    <lineage>
        <taxon>Eukaryota</taxon>
        <taxon>Discoba</taxon>
        <taxon>Euglenozoa</taxon>
        <taxon>Kinetoplastea</taxon>
        <taxon>Metakinetoplastina</taxon>
        <taxon>Trypanosomatida</taxon>
        <taxon>Trypanosomatidae</taxon>
        <taxon>Leishmaniinae</taxon>
        <taxon>Leishmania</taxon>
        <taxon>lizard Leishmania</taxon>
    </lineage>
</organism>
<feature type="region of interest" description="Disordered" evidence="1">
    <location>
        <begin position="549"/>
        <end position="586"/>
    </location>
</feature>
<dbReference type="OrthoDB" id="273683at2759"/>
<feature type="compositionally biased region" description="Polar residues" evidence="1">
    <location>
        <begin position="1232"/>
        <end position="1245"/>
    </location>
</feature>
<feature type="region of interest" description="Disordered" evidence="1">
    <location>
        <begin position="428"/>
        <end position="464"/>
    </location>
</feature>
<feature type="region of interest" description="Disordered" evidence="1">
    <location>
        <begin position="153"/>
        <end position="186"/>
    </location>
</feature>
<evidence type="ECO:0000256" key="1">
    <source>
        <dbReference type="SAM" id="MobiDB-lite"/>
    </source>
</evidence>
<feature type="compositionally biased region" description="Basic and acidic residues" evidence="1">
    <location>
        <begin position="81"/>
        <end position="97"/>
    </location>
</feature>
<feature type="region of interest" description="Disordered" evidence="1">
    <location>
        <begin position="1500"/>
        <end position="1588"/>
    </location>
</feature>